<keyword evidence="3 11" id="KW-0378">Hydrolase</keyword>
<dbReference type="InterPro" id="IPR001650">
    <property type="entry name" value="Helicase_C-like"/>
</dbReference>
<dbReference type="GO" id="GO:0003724">
    <property type="term" value="F:RNA helicase activity"/>
    <property type="evidence" value="ECO:0007669"/>
    <property type="project" value="UniProtKB-EC"/>
</dbReference>
<dbReference type="PANTHER" id="PTHR47962">
    <property type="entry name" value="ATP-DEPENDENT HELICASE LHR-RELATED-RELATED"/>
    <property type="match status" value="1"/>
</dbReference>
<evidence type="ECO:0000256" key="4">
    <source>
        <dbReference type="ARBA" id="ARBA00022806"/>
    </source>
</evidence>
<evidence type="ECO:0000256" key="6">
    <source>
        <dbReference type="ARBA" id="ARBA00023125"/>
    </source>
</evidence>
<dbReference type="PROSITE" id="PS51194">
    <property type="entry name" value="HELICASE_CTER"/>
    <property type="match status" value="1"/>
</dbReference>
<keyword evidence="1" id="KW-0547">Nucleotide-binding</keyword>
<evidence type="ECO:0000256" key="8">
    <source>
        <dbReference type="ARBA" id="ARBA00023235"/>
    </source>
</evidence>
<dbReference type="EMBL" id="LR700248">
    <property type="protein sequence ID" value="VVH84213.1"/>
    <property type="molecule type" value="Genomic_DNA"/>
</dbReference>
<dbReference type="Pfam" id="PF00271">
    <property type="entry name" value="Helicase_C"/>
    <property type="match status" value="1"/>
</dbReference>
<evidence type="ECO:0000256" key="2">
    <source>
        <dbReference type="ARBA" id="ARBA00022763"/>
    </source>
</evidence>
<dbReference type="SMART" id="SM00490">
    <property type="entry name" value="HELICc"/>
    <property type="match status" value="1"/>
</dbReference>
<evidence type="ECO:0000256" key="1">
    <source>
        <dbReference type="ARBA" id="ARBA00022741"/>
    </source>
</evidence>
<dbReference type="PROSITE" id="PS51192">
    <property type="entry name" value="HELICASE_ATP_BIND_1"/>
    <property type="match status" value="1"/>
</dbReference>
<reference evidence="11" key="1">
    <citation type="submission" date="2019-09" db="EMBL/GenBank/DDBJ databases">
        <authorList>
            <person name="Gross C."/>
            <person name="Bohn E."/>
        </authorList>
    </citation>
    <scope>NUCLEOTIDE SEQUENCE</scope>
    <source>
        <strain evidence="11">ID40</strain>
    </source>
</reference>
<dbReference type="InterPro" id="IPR014001">
    <property type="entry name" value="Helicase_ATP-bd"/>
</dbReference>
<dbReference type="InterPro" id="IPR027417">
    <property type="entry name" value="P-loop_NTPase"/>
</dbReference>
<keyword evidence="2" id="KW-0227">DNA damage</keyword>
<dbReference type="GO" id="GO:0016887">
    <property type="term" value="F:ATP hydrolysis activity"/>
    <property type="evidence" value="ECO:0007669"/>
    <property type="project" value="TreeGrafter"/>
</dbReference>
<dbReference type="Pfam" id="PF19306">
    <property type="entry name" value="WHD_Lhr"/>
    <property type="match status" value="1"/>
</dbReference>
<dbReference type="PANTHER" id="PTHR47962:SF5">
    <property type="entry name" value="ATP-DEPENDENT HELICASE LHR-RELATED"/>
    <property type="match status" value="1"/>
</dbReference>
<dbReference type="AlphaFoldDB" id="A0A5E5R9H6"/>
<evidence type="ECO:0000256" key="3">
    <source>
        <dbReference type="ARBA" id="ARBA00022801"/>
    </source>
</evidence>
<dbReference type="InterPro" id="IPR011545">
    <property type="entry name" value="DEAD/DEAH_box_helicase_dom"/>
</dbReference>
<dbReference type="EC" id="3.6.4.13" evidence="11"/>
<dbReference type="Pfam" id="PF00270">
    <property type="entry name" value="DEAD"/>
    <property type="match status" value="1"/>
</dbReference>
<dbReference type="InterPro" id="IPR052511">
    <property type="entry name" value="ATP-dep_Helicase"/>
</dbReference>
<organism evidence="11">
    <name type="scientific">Pseudomonas aeruginosa</name>
    <dbReference type="NCBI Taxonomy" id="287"/>
    <lineage>
        <taxon>Bacteria</taxon>
        <taxon>Pseudomonadati</taxon>
        <taxon>Pseudomonadota</taxon>
        <taxon>Gammaproteobacteria</taxon>
        <taxon>Pseudomonadales</taxon>
        <taxon>Pseudomonadaceae</taxon>
        <taxon>Pseudomonas</taxon>
    </lineage>
</organism>
<dbReference type="SUPFAM" id="SSF52540">
    <property type="entry name" value="P-loop containing nucleoside triphosphate hydrolases"/>
    <property type="match status" value="1"/>
</dbReference>
<feature type="domain" description="Helicase ATP-binding" evidence="9">
    <location>
        <begin position="44"/>
        <end position="240"/>
    </location>
</feature>
<dbReference type="GO" id="GO:0003677">
    <property type="term" value="F:DNA binding"/>
    <property type="evidence" value="ECO:0007669"/>
    <property type="project" value="UniProtKB-KW"/>
</dbReference>
<evidence type="ECO:0000256" key="5">
    <source>
        <dbReference type="ARBA" id="ARBA00022840"/>
    </source>
</evidence>
<dbReference type="Gene3D" id="3.40.50.300">
    <property type="entry name" value="P-loop containing nucleotide triphosphate hydrolases"/>
    <property type="match status" value="2"/>
</dbReference>
<keyword evidence="8" id="KW-0413">Isomerase</keyword>
<proteinExistence type="predicted"/>
<sequence length="1072" mass="117021">MPISSSSARRAEPAPRPLAEFHPAVRQWFERHFAAPTPAQVEAWPAIREGLSTLVAAPTGSGKTLTAFLAAIDALVVEGLAAGGELADATQVVYVSPLKALSNDIRINLEQPLAGIREELARLGLPDVDIRSAVRTGDTPQVERGAMRKRPPHILVTTPESLYILLGSESGRQMLAGVRSVIVDEIHALAGSKRGSHLALSLERLQALCPRPLLRIGLSATQKPIEKVARFLVGASGNPRDPACRIVDIGYTRPRDLGIEVPPVALEAVMSNDTWELVYDRLAHLAGEHRTTLVFVNTRRMAERVTRFLAERLGSRQVAAHHGSLAKELRLDAEQRLKAGQLKVLVATASLELGIDIGDVELVCQLSSPRSIAAFLQRVGRSGHSVGGTPKGRLFPTSRDDLVECAALLDSVRRGELDSLVLPRQPLDVLAQQIVAEVACQEWREDDLYRLVIRAEPYAGLERERFDEVLRMLAEGYHSRLGVRGAYLHRDALNGLLRGRRGARLTALTSGGTIPDTGDYSVLLEPQGLLVGTVNEDFAVESLAGDVFQLGNTSYRIIRIEPGRVRVEDAQGQPPNIPFWLGEAPGRSDELSASVARLRDTLDELLGEGQALPEGQRLEPAIAWLGATLGLDDGAARQIVEYLARARQALGGLPGSRRLVMERFFDESGGMQLIIHSPHGSRLNRAWGLALRKRFCRSFNFELQAAATEDAIILSLSTSHSFPLDEVWRYLHSASAEHLLVQAVLDAPLFGVRWRWNLTTSLGLPRYAGGRKVPPQLLRMKSEDLLASVFPDQVACLENIVGEREVPDHPLVAQTLDDCLHEAMDCEGWLALLRDMESGAVDLLARDLPAPSALAAEILTARPYAYLDDAPLEERRTQAVQNRRWSDPESADDLGALDLEAIEAVRGEAWPEARNADEMHEALNSLGFLTSGEAEANPGWGEWLAQLSEQRRAGRLDCAGSTLWLAAERLPAMRLVHPAAKVPDAFQAPRGYPPPDSAEAATVELTRARLVASGHARPGSWRPTWASAWLTSSTPWPPWSAKAMCCVAASVLARRKRSGANAICWRASIAIR</sequence>
<keyword evidence="6" id="KW-0238">DNA-binding</keyword>
<evidence type="ECO:0000313" key="11">
    <source>
        <dbReference type="EMBL" id="VVH84213.1"/>
    </source>
</evidence>
<feature type="domain" description="Helicase C-terminal" evidence="10">
    <location>
        <begin position="277"/>
        <end position="428"/>
    </location>
</feature>
<dbReference type="SMART" id="SM00487">
    <property type="entry name" value="DEXDc"/>
    <property type="match status" value="1"/>
</dbReference>
<evidence type="ECO:0000256" key="7">
    <source>
        <dbReference type="ARBA" id="ARBA00023204"/>
    </source>
</evidence>
<dbReference type="CDD" id="cd17922">
    <property type="entry name" value="DEXHc_LHR-like"/>
    <property type="match status" value="1"/>
</dbReference>
<dbReference type="InterPro" id="IPR013701">
    <property type="entry name" value="Lhr-like_DEAD/DEAH_assoc"/>
</dbReference>
<dbReference type="GO" id="GO:0005524">
    <property type="term" value="F:ATP binding"/>
    <property type="evidence" value="ECO:0007669"/>
    <property type="project" value="UniProtKB-KW"/>
</dbReference>
<dbReference type="CDD" id="cd18796">
    <property type="entry name" value="SF2_C_LHR"/>
    <property type="match status" value="1"/>
</dbReference>
<keyword evidence="5" id="KW-0067">ATP-binding</keyword>
<protein>
    <submittedName>
        <fullName evidence="11">DEAD-box ATP-dependent RNA helicase CshB</fullName>
        <ecNumber evidence="11">3.6.4.13</ecNumber>
    </submittedName>
</protein>
<name>A0A5E5R9H6_PSEAI</name>
<gene>
    <name evidence="11" type="primary">cshB</name>
    <name evidence="11" type="ORF">TUEID40_05412</name>
</gene>
<accession>A0A5E5R9H6</accession>
<dbReference type="Pfam" id="PF08494">
    <property type="entry name" value="DEAD_assoc"/>
    <property type="match status" value="1"/>
</dbReference>
<dbReference type="InterPro" id="IPR045628">
    <property type="entry name" value="Lhr_WH_dom"/>
</dbReference>
<evidence type="ECO:0000259" key="9">
    <source>
        <dbReference type="PROSITE" id="PS51192"/>
    </source>
</evidence>
<keyword evidence="4 11" id="KW-0347">Helicase</keyword>
<dbReference type="GO" id="GO:0006281">
    <property type="term" value="P:DNA repair"/>
    <property type="evidence" value="ECO:0007669"/>
    <property type="project" value="UniProtKB-KW"/>
</dbReference>
<evidence type="ECO:0000259" key="10">
    <source>
        <dbReference type="PROSITE" id="PS51194"/>
    </source>
</evidence>
<keyword evidence="7" id="KW-0234">DNA repair</keyword>